<dbReference type="AlphaFoldDB" id="A0A843YVX3"/>
<name>A0A843YVX3_LEUME</name>
<dbReference type="RefSeq" id="WP_050891395.1">
    <property type="nucleotide sequence ID" value="NZ_BCMO01000011.1"/>
</dbReference>
<comment type="caution">
    <text evidence="1">The sequence shown here is derived from an EMBL/GenBank/DDBJ whole genome shotgun (WGS) entry which is preliminary data.</text>
</comment>
<gene>
    <name evidence="1" type="ORF">GFV13_04880</name>
</gene>
<protein>
    <submittedName>
        <fullName evidence="1">Uncharacterized protein</fullName>
    </submittedName>
</protein>
<evidence type="ECO:0000313" key="1">
    <source>
        <dbReference type="EMBL" id="MQR26626.1"/>
    </source>
</evidence>
<proteinExistence type="predicted"/>
<dbReference type="EMBL" id="WIPA01000006">
    <property type="protein sequence ID" value="MQR26626.1"/>
    <property type="molecule type" value="Genomic_DNA"/>
</dbReference>
<evidence type="ECO:0000313" key="2">
    <source>
        <dbReference type="Proteomes" id="UP000469952"/>
    </source>
</evidence>
<dbReference type="Proteomes" id="UP000469952">
    <property type="component" value="Unassembled WGS sequence"/>
</dbReference>
<sequence length="104" mass="11695">MEKGIKKGHPLPTKVVDEPSYKRPLHGFCYTHFNMESGKILKISDISIEKLSTSAKNIQTLTRLLKIAEKSSELDQLDTSRIIEMILEQGIDIGNIVDGIEVEQ</sequence>
<organism evidence="1 2">
    <name type="scientific">Leuconostoc mesenteroides</name>
    <dbReference type="NCBI Taxonomy" id="1245"/>
    <lineage>
        <taxon>Bacteria</taxon>
        <taxon>Bacillati</taxon>
        <taxon>Bacillota</taxon>
        <taxon>Bacilli</taxon>
        <taxon>Lactobacillales</taxon>
        <taxon>Lactobacillaceae</taxon>
        <taxon>Leuconostoc</taxon>
    </lineage>
</organism>
<reference evidence="1 2" key="1">
    <citation type="submission" date="2019-10" db="EMBL/GenBank/DDBJ databases">
        <title>WGS of Leuconostoc mesenteroides.</title>
        <authorList>
            <person name="Melo Bolivar J."/>
            <person name="Marino-Ramirez L."/>
            <person name="Villamil Diaz L.M."/>
        </authorList>
    </citation>
    <scope>NUCLEOTIDE SEQUENCE [LARGE SCALE GENOMIC DNA]</scope>
    <source>
        <strain evidence="1 2">M11</strain>
    </source>
</reference>
<accession>A0A843YVX3</accession>